<dbReference type="Gene3D" id="3.30.565.10">
    <property type="entry name" value="Histidine kinase-like ATPase, C-terminal domain"/>
    <property type="match status" value="1"/>
</dbReference>
<evidence type="ECO:0000259" key="24">
    <source>
        <dbReference type="PROSITE" id="PS50113"/>
    </source>
</evidence>
<dbReference type="EMBL" id="JBHOMY010000122">
    <property type="protein sequence ID" value="MFC1460514.1"/>
    <property type="molecule type" value="Genomic_DNA"/>
</dbReference>
<evidence type="ECO:0000256" key="2">
    <source>
        <dbReference type="ARBA" id="ARBA00004370"/>
    </source>
</evidence>
<gene>
    <name evidence="26" type="ORF">ACETIH_28150</name>
</gene>
<name>A0ABV6YGX4_9HYPH</name>
<proteinExistence type="predicted"/>
<dbReference type="Pfam" id="PF03924">
    <property type="entry name" value="CHASE"/>
    <property type="match status" value="1"/>
</dbReference>
<dbReference type="InterPro" id="IPR042240">
    <property type="entry name" value="CHASE_sf"/>
</dbReference>
<evidence type="ECO:0000256" key="5">
    <source>
        <dbReference type="ARBA" id="ARBA00022543"/>
    </source>
</evidence>
<evidence type="ECO:0000256" key="18">
    <source>
        <dbReference type="ARBA" id="ARBA00023026"/>
    </source>
</evidence>
<dbReference type="SUPFAM" id="SSF55785">
    <property type="entry name" value="PYP-like sensor domain (PAS domain)"/>
    <property type="match status" value="1"/>
</dbReference>
<keyword evidence="11 22" id="KW-0812">Transmembrane</keyword>
<evidence type="ECO:0000256" key="19">
    <source>
        <dbReference type="ARBA" id="ARBA00023136"/>
    </source>
</evidence>
<evidence type="ECO:0000256" key="9">
    <source>
        <dbReference type="ARBA" id="ARBA00022643"/>
    </source>
</evidence>
<reference evidence="26 27" key="1">
    <citation type="submission" date="2024-09" db="EMBL/GenBank/DDBJ databases">
        <title>Nodulacao em especies de Leguminosae Basais da Amazonia e Caracterizacao dos Rizobios e Bacterias Associadas aos Nodulos.</title>
        <authorList>
            <person name="Jambeiro I.C.A."/>
            <person name="Lopes I.S."/>
            <person name="Aguiar E.R.G.R."/>
            <person name="Santos A.F.J."/>
            <person name="Dos Santos J.M.F."/>
            <person name="Gross E."/>
        </authorList>
    </citation>
    <scope>NUCLEOTIDE SEQUENCE [LARGE SCALE GENOMIC DNA]</scope>
    <source>
        <strain evidence="26 27">BRUESC1165</strain>
    </source>
</reference>
<keyword evidence="7" id="KW-0716">Sensory transduction</keyword>
<dbReference type="PANTHER" id="PTHR41523:SF7">
    <property type="entry name" value="HISTIDINE KINASE"/>
    <property type="match status" value="1"/>
</dbReference>
<keyword evidence="14" id="KW-0418">Kinase</keyword>
<keyword evidence="13" id="KW-0547">Nucleotide-binding</keyword>
<keyword evidence="21" id="KW-0175">Coiled coil</keyword>
<dbReference type="PROSITE" id="PS50113">
    <property type="entry name" value="PAC"/>
    <property type="match status" value="1"/>
</dbReference>
<comment type="subcellular location">
    <subcellularLocation>
        <location evidence="2">Membrane</location>
    </subcellularLocation>
</comment>
<dbReference type="NCBIfam" id="TIGR00229">
    <property type="entry name" value="sensory_box"/>
    <property type="match status" value="1"/>
</dbReference>
<dbReference type="InterPro" id="IPR035965">
    <property type="entry name" value="PAS-like_dom_sf"/>
</dbReference>
<evidence type="ECO:0000256" key="20">
    <source>
        <dbReference type="ARBA" id="ARBA00023170"/>
    </source>
</evidence>
<keyword evidence="16 22" id="KW-1133">Transmembrane helix</keyword>
<feature type="domain" description="PAC" evidence="24">
    <location>
        <begin position="440"/>
        <end position="492"/>
    </location>
</feature>
<dbReference type="Gene3D" id="3.30.450.20">
    <property type="entry name" value="PAS domain"/>
    <property type="match status" value="1"/>
</dbReference>
<dbReference type="InterPro" id="IPR013655">
    <property type="entry name" value="PAS_fold_3"/>
</dbReference>
<keyword evidence="10" id="KW-0808">Transferase</keyword>
<keyword evidence="15" id="KW-0067">ATP-binding</keyword>
<evidence type="ECO:0000256" key="4">
    <source>
        <dbReference type="ARBA" id="ARBA00021740"/>
    </source>
</evidence>
<keyword evidence="6" id="KW-0597">Phosphoprotein</keyword>
<dbReference type="PROSITE" id="PS50839">
    <property type="entry name" value="CHASE"/>
    <property type="match status" value="1"/>
</dbReference>
<feature type="domain" description="CHASE" evidence="25">
    <location>
        <begin position="75"/>
        <end position="240"/>
    </location>
</feature>
<dbReference type="Proteomes" id="UP001593940">
    <property type="component" value="Unassembled WGS sequence"/>
</dbReference>
<keyword evidence="17" id="KW-0157">Chromophore</keyword>
<evidence type="ECO:0000256" key="12">
    <source>
        <dbReference type="ARBA" id="ARBA00022737"/>
    </source>
</evidence>
<keyword evidence="8" id="KW-0285">Flavoprotein</keyword>
<sequence length="683" mass="76404">MLQQPRRWRMLIPLATLLGGLTASVLVAASLWTIVDARDRLSFERRVDQAQDAIRDRLDTYITLLRAGAGLFNANHLNVDRGAFQAFAAGLRLNKDYPGIQGLGYTARVRPDEREAFVTAQRQQGVPAFRIWPEHPGPEFYSIIYLEPLDRRNEAAIGYDMFSEPTRRAAMERARDTGQPAASGRVELVQEIDEAKQAGFLIYVPVYRGGATPKTTSERQDALAGFVYSAFRADDLFTAVFRGGRNPGLELRVHDGPPAPRNLLHRSGPNQADGQGERVARYTGTRTLDIAGRQWTIAYLSSPQLEQSSTRSLIPVFFAGGLIATFLVSGVLWAQIKARTAADQKRREAQHELEERRRAEEGLRESEERLLLALEAGRLGTWELDIGSNRRLLSPRSAEIFGVPADELLDRATWQAVIHPDDRGRVTSAFQEALEGRALYRSEFRVLAKDGRERWVSSQAVVHRDKLGTPQRVVGIHQDITDRKRWEEHQVLLINELNHRVKNTLATVQSIAGQTLRNASSVEHVREDLEGRLFALSRVHDVLTRESWEGANLREVIEQAIEPYRRHEDDRFHIAGQDTCLSPRMALAVALALQELATNAVKYGALSNATGVVRITWEIAGAATSRRLVLRWEEAGGPAVHPPVRRGFGSRLIERSFAMELGGQATMDFRPEGVRCTVDVPIG</sequence>
<dbReference type="InterPro" id="IPR011102">
    <property type="entry name" value="Sig_transdc_His_kinase_HWE"/>
</dbReference>
<evidence type="ECO:0000256" key="3">
    <source>
        <dbReference type="ARBA" id="ARBA00012438"/>
    </source>
</evidence>
<dbReference type="InterPro" id="IPR006189">
    <property type="entry name" value="CHASE_dom"/>
</dbReference>
<keyword evidence="19 22" id="KW-0472">Membrane</keyword>
<evidence type="ECO:0000256" key="22">
    <source>
        <dbReference type="SAM" id="Phobius"/>
    </source>
</evidence>
<organism evidence="26 27">
    <name type="scientific">Microvirga arabica</name>
    <dbReference type="NCBI Taxonomy" id="1128671"/>
    <lineage>
        <taxon>Bacteria</taxon>
        <taxon>Pseudomonadati</taxon>
        <taxon>Pseudomonadota</taxon>
        <taxon>Alphaproteobacteria</taxon>
        <taxon>Hyphomicrobiales</taxon>
        <taxon>Methylobacteriaceae</taxon>
        <taxon>Microvirga</taxon>
    </lineage>
</organism>
<evidence type="ECO:0000256" key="10">
    <source>
        <dbReference type="ARBA" id="ARBA00022679"/>
    </source>
</evidence>
<evidence type="ECO:0000256" key="13">
    <source>
        <dbReference type="ARBA" id="ARBA00022741"/>
    </source>
</evidence>
<keyword evidence="27" id="KW-1185">Reference proteome</keyword>
<keyword evidence="9" id="KW-0288">FMN</keyword>
<feature type="domain" description="PAS" evidence="23">
    <location>
        <begin position="366"/>
        <end position="437"/>
    </location>
</feature>
<evidence type="ECO:0000256" key="15">
    <source>
        <dbReference type="ARBA" id="ARBA00022840"/>
    </source>
</evidence>
<evidence type="ECO:0000256" key="6">
    <source>
        <dbReference type="ARBA" id="ARBA00022553"/>
    </source>
</evidence>
<dbReference type="CDD" id="cd00130">
    <property type="entry name" value="PAS"/>
    <property type="match status" value="1"/>
</dbReference>
<protein>
    <recommendedName>
        <fullName evidence="4">Blue-light-activated histidine kinase</fullName>
        <ecNumber evidence="3">2.7.13.3</ecNumber>
    </recommendedName>
</protein>
<keyword evidence="5" id="KW-0600">Photoreceptor protein</keyword>
<dbReference type="PROSITE" id="PS50112">
    <property type="entry name" value="PAS"/>
    <property type="match status" value="1"/>
</dbReference>
<dbReference type="RefSeq" id="WP_377031748.1">
    <property type="nucleotide sequence ID" value="NZ_JBHOMY010000122.1"/>
</dbReference>
<comment type="caution">
    <text evidence="26">The sequence shown here is derived from an EMBL/GenBank/DDBJ whole genome shotgun (WGS) entry which is preliminary data.</text>
</comment>
<evidence type="ECO:0000259" key="23">
    <source>
        <dbReference type="PROSITE" id="PS50112"/>
    </source>
</evidence>
<evidence type="ECO:0000256" key="8">
    <source>
        <dbReference type="ARBA" id="ARBA00022630"/>
    </source>
</evidence>
<evidence type="ECO:0000259" key="25">
    <source>
        <dbReference type="PROSITE" id="PS50839"/>
    </source>
</evidence>
<dbReference type="InterPro" id="IPR000014">
    <property type="entry name" value="PAS"/>
</dbReference>
<keyword evidence="12" id="KW-0677">Repeat</keyword>
<feature type="coiled-coil region" evidence="21">
    <location>
        <begin position="342"/>
        <end position="369"/>
    </location>
</feature>
<accession>A0ABV6YGX4</accession>
<dbReference type="Pfam" id="PF07536">
    <property type="entry name" value="HWE_HK"/>
    <property type="match status" value="1"/>
</dbReference>
<dbReference type="PANTHER" id="PTHR41523">
    <property type="entry name" value="TWO-COMPONENT SYSTEM SENSOR PROTEIN"/>
    <property type="match status" value="1"/>
</dbReference>
<evidence type="ECO:0000313" key="27">
    <source>
        <dbReference type="Proteomes" id="UP001593940"/>
    </source>
</evidence>
<keyword evidence="18" id="KW-0843">Virulence</keyword>
<dbReference type="InterPro" id="IPR001610">
    <property type="entry name" value="PAC"/>
</dbReference>
<evidence type="ECO:0000256" key="14">
    <source>
        <dbReference type="ARBA" id="ARBA00022777"/>
    </source>
</evidence>
<dbReference type="SMART" id="SM00086">
    <property type="entry name" value="PAC"/>
    <property type="match status" value="1"/>
</dbReference>
<evidence type="ECO:0000256" key="11">
    <source>
        <dbReference type="ARBA" id="ARBA00022692"/>
    </source>
</evidence>
<evidence type="ECO:0000256" key="7">
    <source>
        <dbReference type="ARBA" id="ARBA00022606"/>
    </source>
</evidence>
<dbReference type="SMART" id="SM00911">
    <property type="entry name" value="HWE_HK"/>
    <property type="match status" value="1"/>
</dbReference>
<dbReference type="InterPro" id="IPR000700">
    <property type="entry name" value="PAS-assoc_C"/>
</dbReference>
<comment type="catalytic activity">
    <reaction evidence="1">
        <text>ATP + protein L-histidine = ADP + protein N-phospho-L-histidine.</text>
        <dbReference type="EC" id="2.7.13.3"/>
    </reaction>
</comment>
<keyword evidence="20" id="KW-0675">Receptor</keyword>
<evidence type="ECO:0000256" key="1">
    <source>
        <dbReference type="ARBA" id="ARBA00000085"/>
    </source>
</evidence>
<dbReference type="SMART" id="SM00091">
    <property type="entry name" value="PAS"/>
    <property type="match status" value="1"/>
</dbReference>
<evidence type="ECO:0000313" key="26">
    <source>
        <dbReference type="EMBL" id="MFC1460514.1"/>
    </source>
</evidence>
<dbReference type="SMART" id="SM01079">
    <property type="entry name" value="CHASE"/>
    <property type="match status" value="1"/>
</dbReference>
<evidence type="ECO:0000256" key="21">
    <source>
        <dbReference type="SAM" id="Coils"/>
    </source>
</evidence>
<evidence type="ECO:0000256" key="17">
    <source>
        <dbReference type="ARBA" id="ARBA00022991"/>
    </source>
</evidence>
<feature type="transmembrane region" description="Helical" evidence="22">
    <location>
        <begin position="313"/>
        <end position="336"/>
    </location>
</feature>
<evidence type="ECO:0000256" key="16">
    <source>
        <dbReference type="ARBA" id="ARBA00022989"/>
    </source>
</evidence>
<dbReference type="Gene3D" id="3.30.450.350">
    <property type="entry name" value="CHASE domain"/>
    <property type="match status" value="1"/>
</dbReference>
<dbReference type="Pfam" id="PF08447">
    <property type="entry name" value="PAS_3"/>
    <property type="match status" value="1"/>
</dbReference>
<dbReference type="InterPro" id="IPR036890">
    <property type="entry name" value="HATPase_C_sf"/>
</dbReference>
<dbReference type="EC" id="2.7.13.3" evidence="3"/>